<dbReference type="AlphaFoldDB" id="D5SZZ6"/>
<organism evidence="1 2">
    <name type="scientific">Leuconostoc kimchii (strain IMSNU 11154 / KCTC 2386 / IH25)</name>
    <dbReference type="NCBI Taxonomy" id="762051"/>
    <lineage>
        <taxon>Bacteria</taxon>
        <taxon>Bacillati</taxon>
        <taxon>Bacillota</taxon>
        <taxon>Bacilli</taxon>
        <taxon>Lactobacillales</taxon>
        <taxon>Lactobacillaceae</taxon>
        <taxon>Leuconostoc</taxon>
    </lineage>
</organism>
<evidence type="ECO:0000313" key="2">
    <source>
        <dbReference type="Proteomes" id="UP000002362"/>
    </source>
</evidence>
<dbReference type="STRING" id="762051.LKI_00260"/>
<dbReference type="PATRIC" id="fig|762051.18.peg.53"/>
<evidence type="ECO:0000313" key="1">
    <source>
        <dbReference type="EMBL" id="ADG39595.1"/>
    </source>
</evidence>
<gene>
    <name evidence="1" type="ordered locus">LKI_00260</name>
</gene>
<dbReference type="Proteomes" id="UP000002362">
    <property type="component" value="Chromosome"/>
</dbReference>
<accession>D5SZZ6</accession>
<protein>
    <submittedName>
        <fullName evidence="1">Uncharacterized protein</fullName>
    </submittedName>
</protein>
<reference evidence="1 2" key="1">
    <citation type="journal article" date="2010" name="J. Bacteriol.">
        <title>Complete genome sequence analysis of Leuconostoc kimchii IMSNU 11154.</title>
        <authorList>
            <person name="Oh H.M."/>
            <person name="Cho Y.J."/>
            <person name="Kim B.K."/>
            <person name="Roe J.H."/>
            <person name="Kang S.O."/>
            <person name="Nahm B.H."/>
            <person name="Jeong G."/>
            <person name="Han H.U."/>
            <person name="Chun J."/>
        </authorList>
    </citation>
    <scope>NUCLEOTIDE SEQUENCE [LARGE SCALE GENOMIC DNA]</scope>
    <source>
        <strain evidence="2">IMSNU 11154 / KCTC 2386 / IH25</strain>
    </source>
</reference>
<dbReference type="EMBL" id="CP001758">
    <property type="protein sequence ID" value="ADG39595.1"/>
    <property type="molecule type" value="Genomic_DNA"/>
</dbReference>
<proteinExistence type="predicted"/>
<dbReference type="HOGENOM" id="CLU_3272262_0_0_9"/>
<sequence>MKKAITIILVLVLFGLLFLNPTLAFVGLVIFGLVMKFVNKK</sequence>
<dbReference type="KEGG" id="lki:LKI_00260"/>
<name>D5SZZ6_LEUKI</name>